<keyword evidence="16" id="KW-1185">Reference proteome</keyword>
<feature type="transmembrane region" description="Helical" evidence="14">
    <location>
        <begin position="434"/>
        <end position="452"/>
    </location>
</feature>
<protein>
    <submittedName>
        <fullName evidence="15">Na+:solute symporter</fullName>
    </submittedName>
</protein>
<comment type="similarity">
    <text evidence="2 13">Belongs to the sodium:solute symporter (SSF) (TC 2.A.21) family.</text>
</comment>
<evidence type="ECO:0000256" key="13">
    <source>
        <dbReference type="RuleBase" id="RU362091"/>
    </source>
</evidence>
<keyword evidence="5 14" id="KW-0812">Transmembrane</keyword>
<dbReference type="Pfam" id="PF00474">
    <property type="entry name" value="SSF"/>
    <property type="match status" value="1"/>
</dbReference>
<feature type="transmembrane region" description="Helical" evidence="14">
    <location>
        <begin position="554"/>
        <end position="576"/>
    </location>
</feature>
<evidence type="ECO:0000256" key="5">
    <source>
        <dbReference type="ARBA" id="ARBA00022692"/>
    </source>
</evidence>
<evidence type="ECO:0000313" key="16">
    <source>
        <dbReference type="Proteomes" id="UP000673975"/>
    </source>
</evidence>
<dbReference type="GO" id="GO:0005298">
    <property type="term" value="F:proline:sodium symporter activity"/>
    <property type="evidence" value="ECO:0007669"/>
    <property type="project" value="TreeGrafter"/>
</dbReference>
<keyword evidence="8" id="KW-0915">Sodium</keyword>
<dbReference type="AlphaFoldDB" id="A0A8J7RQM8"/>
<feature type="transmembrane region" description="Helical" evidence="14">
    <location>
        <begin position="409"/>
        <end position="428"/>
    </location>
</feature>
<evidence type="ECO:0000256" key="1">
    <source>
        <dbReference type="ARBA" id="ARBA00004651"/>
    </source>
</evidence>
<dbReference type="CDD" id="cd11477">
    <property type="entry name" value="SLC5sbd_u1"/>
    <property type="match status" value="1"/>
</dbReference>
<accession>A0A8J7RQM8</accession>
<dbReference type="GO" id="GO:0005886">
    <property type="term" value="C:plasma membrane"/>
    <property type="evidence" value="ECO:0007669"/>
    <property type="project" value="UniProtKB-SubCell"/>
</dbReference>
<keyword evidence="10 14" id="KW-0472">Membrane</keyword>
<evidence type="ECO:0000256" key="7">
    <source>
        <dbReference type="ARBA" id="ARBA00022989"/>
    </source>
</evidence>
<dbReference type="RefSeq" id="WP_210511044.1">
    <property type="nucleotide sequence ID" value="NZ_JAFIDN010000003.1"/>
</dbReference>
<keyword evidence="3" id="KW-0813">Transport</keyword>
<dbReference type="GO" id="GO:0015193">
    <property type="term" value="F:L-proline transmembrane transporter activity"/>
    <property type="evidence" value="ECO:0007669"/>
    <property type="project" value="TreeGrafter"/>
</dbReference>
<organism evidence="15 16">
    <name type="scientific">Natronogracilivirga saccharolytica</name>
    <dbReference type="NCBI Taxonomy" id="2812953"/>
    <lineage>
        <taxon>Bacteria</taxon>
        <taxon>Pseudomonadati</taxon>
        <taxon>Balneolota</taxon>
        <taxon>Balneolia</taxon>
        <taxon>Balneolales</taxon>
        <taxon>Cyclonatronaceae</taxon>
        <taxon>Natronogracilivirga</taxon>
    </lineage>
</organism>
<comment type="subcellular location">
    <subcellularLocation>
        <location evidence="1">Cell membrane</location>
        <topology evidence="1">Multi-pass membrane protein</topology>
    </subcellularLocation>
</comment>
<feature type="transmembrane region" description="Helical" evidence="14">
    <location>
        <begin position="306"/>
        <end position="332"/>
    </location>
</feature>
<dbReference type="InterPro" id="IPR050277">
    <property type="entry name" value="Sodium:Solute_Symporter"/>
</dbReference>
<keyword evidence="9" id="KW-0406">Ion transport</keyword>
<evidence type="ECO:0000256" key="11">
    <source>
        <dbReference type="ARBA" id="ARBA00023201"/>
    </source>
</evidence>
<evidence type="ECO:0000313" key="15">
    <source>
        <dbReference type="EMBL" id="MBP3192149.1"/>
    </source>
</evidence>
<keyword evidence="11" id="KW-0739">Sodium transport</keyword>
<keyword evidence="4" id="KW-1003">Cell membrane</keyword>
<comment type="caution">
    <text evidence="15">The sequence shown here is derived from an EMBL/GenBank/DDBJ whole genome shotgun (WGS) entry which is preliminary data.</text>
</comment>
<feature type="transmembrane region" description="Helical" evidence="14">
    <location>
        <begin position="173"/>
        <end position="195"/>
    </location>
</feature>
<dbReference type="InterPro" id="IPR038377">
    <property type="entry name" value="Na/Glc_symporter_sf"/>
</dbReference>
<feature type="transmembrane region" description="Helical" evidence="14">
    <location>
        <begin position="45"/>
        <end position="72"/>
    </location>
</feature>
<keyword evidence="6" id="KW-0769">Symport</keyword>
<gene>
    <name evidence="15" type="ORF">NATSA_05685</name>
</gene>
<feature type="transmembrane region" description="Helical" evidence="14">
    <location>
        <begin position="202"/>
        <end position="220"/>
    </location>
</feature>
<evidence type="ECO:0000256" key="4">
    <source>
        <dbReference type="ARBA" id="ARBA00022475"/>
    </source>
</evidence>
<evidence type="ECO:0000256" key="2">
    <source>
        <dbReference type="ARBA" id="ARBA00006434"/>
    </source>
</evidence>
<evidence type="ECO:0000256" key="10">
    <source>
        <dbReference type="ARBA" id="ARBA00023136"/>
    </source>
</evidence>
<feature type="transmembrane region" description="Helical" evidence="14">
    <location>
        <begin position="6"/>
        <end position="25"/>
    </location>
</feature>
<evidence type="ECO:0000256" key="6">
    <source>
        <dbReference type="ARBA" id="ARBA00022847"/>
    </source>
</evidence>
<feature type="transmembrane region" description="Helical" evidence="14">
    <location>
        <begin position="78"/>
        <end position="99"/>
    </location>
</feature>
<dbReference type="PANTHER" id="PTHR48086">
    <property type="entry name" value="SODIUM/PROLINE SYMPORTER-RELATED"/>
    <property type="match status" value="1"/>
</dbReference>
<evidence type="ECO:0000256" key="8">
    <source>
        <dbReference type="ARBA" id="ARBA00023053"/>
    </source>
</evidence>
<proteinExistence type="inferred from homology"/>
<feature type="transmembrane region" description="Helical" evidence="14">
    <location>
        <begin position="488"/>
        <end position="509"/>
    </location>
</feature>
<name>A0A8J7RQM8_9BACT</name>
<feature type="transmembrane region" description="Helical" evidence="14">
    <location>
        <begin position="120"/>
        <end position="144"/>
    </location>
</feature>
<evidence type="ECO:0000256" key="14">
    <source>
        <dbReference type="SAM" id="Phobius"/>
    </source>
</evidence>
<dbReference type="Gene3D" id="1.20.1730.10">
    <property type="entry name" value="Sodium/glucose cotransporter"/>
    <property type="match status" value="1"/>
</dbReference>
<feature type="transmembrane region" description="Helical" evidence="14">
    <location>
        <begin position="264"/>
        <end position="285"/>
    </location>
</feature>
<sequence>MYLHTVDIVIIIVYFAGILGLGFYLSKLASKNLDAYFLGGNKIPWYYLGLSNASGMFDISGTMWTVSILFIYGLKSAWLPWLWPVWNQVFLMIFLAIWLRRSNVMTGAEWIKTRFGDGQGAQLSHIIVVVFAVITVIGFIAYGFEGIGKFSSIFFAYDLSFTFLGMDFTSEEGYGLIFMGLTTLYVIKGGIYSVVGTEVLQFFIMTFSCIVIGIIAMMTVSPEQVYAFVPEGWDEFFFGWRLDMDWSGIMNSVNYRIEQDGFELFGYALILMILKGIMVSIAGPVPSYDMQRVLATGTPKEAAKMSGLVILVLFFPRYFMIAGLTVLAIIFFSPELSAMGHDLDFEMILPYAINNFIPVGFMGIMLAGLIAAFMSTFAAFVNAAPAYLVNDIYKKYINPNASDRTYVRLSYAASLTVVIVGILFGFVVETIHELTVWIVGGLYGGYIAANLLKWIWWRLNGYGYFWGMLAGIVAALTTPTLFPNLTALFAFPIVFGFSLGGTIIGTLLTPPTESAVLKRFYTDVRPWGWWKPVQEACMAENPAIKPNTDFKRDMFNCAVGVAWQMAMVVMPIYLVLGEYGKMGVSIAVFAATSVILKFNWLDKIEDYPEGTQLKEDEIRGRMKTED</sequence>
<dbReference type="InterPro" id="IPR001734">
    <property type="entry name" value="Na/solute_symporter"/>
</dbReference>
<dbReference type="PROSITE" id="PS50283">
    <property type="entry name" value="NA_SOLUT_SYMP_3"/>
    <property type="match status" value="1"/>
</dbReference>
<feature type="transmembrane region" description="Helical" evidence="14">
    <location>
        <begin position="582"/>
        <end position="600"/>
    </location>
</feature>
<reference evidence="15" key="1">
    <citation type="submission" date="2021-02" db="EMBL/GenBank/DDBJ databases">
        <title>Natronogracilivirga saccharolytica gen. nov. sp. nov. a new anaerobic, haloalkiliphilic carbohydrate-fermenting bacterium from soda lake and proposing of Cyclonatronumiaceae fam. nov. in the phylum Balneolaeota.</title>
        <authorList>
            <person name="Zhilina T.N."/>
            <person name="Sorokin D.Y."/>
            <person name="Zavarzina D.G."/>
            <person name="Toshchakov S.V."/>
            <person name="Kublanov I.V."/>
        </authorList>
    </citation>
    <scope>NUCLEOTIDE SEQUENCE</scope>
    <source>
        <strain evidence="15">Z-1702</strain>
    </source>
</reference>
<dbReference type="Proteomes" id="UP000673975">
    <property type="component" value="Unassembled WGS sequence"/>
</dbReference>
<comment type="catalytic activity">
    <reaction evidence="12">
        <text>L-proline(in) + Na(+)(in) = L-proline(out) + Na(+)(out)</text>
        <dbReference type="Rhea" id="RHEA:28967"/>
        <dbReference type="ChEBI" id="CHEBI:29101"/>
        <dbReference type="ChEBI" id="CHEBI:60039"/>
    </reaction>
</comment>
<evidence type="ECO:0000256" key="3">
    <source>
        <dbReference type="ARBA" id="ARBA00022448"/>
    </source>
</evidence>
<dbReference type="EMBL" id="JAFIDN010000003">
    <property type="protein sequence ID" value="MBP3192149.1"/>
    <property type="molecule type" value="Genomic_DNA"/>
</dbReference>
<dbReference type="PANTHER" id="PTHR48086:SF3">
    <property type="entry name" value="SODIUM_PROLINE SYMPORTER"/>
    <property type="match status" value="1"/>
</dbReference>
<keyword evidence="7 14" id="KW-1133">Transmembrane helix</keyword>
<dbReference type="GO" id="GO:0015824">
    <property type="term" value="P:proline transport"/>
    <property type="evidence" value="ECO:0007669"/>
    <property type="project" value="TreeGrafter"/>
</dbReference>
<feature type="transmembrane region" description="Helical" evidence="14">
    <location>
        <begin position="464"/>
        <end position="482"/>
    </location>
</feature>
<evidence type="ECO:0000256" key="9">
    <source>
        <dbReference type="ARBA" id="ARBA00023065"/>
    </source>
</evidence>
<feature type="transmembrane region" description="Helical" evidence="14">
    <location>
        <begin position="356"/>
        <end position="389"/>
    </location>
</feature>
<evidence type="ECO:0000256" key="12">
    <source>
        <dbReference type="ARBA" id="ARBA00033708"/>
    </source>
</evidence>